<evidence type="ECO:0008006" key="4">
    <source>
        <dbReference type="Google" id="ProtNLM"/>
    </source>
</evidence>
<feature type="transmembrane region" description="Helical" evidence="1">
    <location>
        <begin position="45"/>
        <end position="62"/>
    </location>
</feature>
<keyword evidence="1" id="KW-0472">Membrane</keyword>
<evidence type="ECO:0000313" key="3">
    <source>
        <dbReference type="Proteomes" id="UP000195221"/>
    </source>
</evidence>
<comment type="caution">
    <text evidence="2">The sequence shown here is derived from an EMBL/GenBank/DDBJ whole genome shotgun (WGS) entry which is preliminary data.</text>
</comment>
<protein>
    <recommendedName>
        <fullName evidence="4">Transmembrane protein</fullName>
    </recommendedName>
</protein>
<dbReference type="AlphaFoldDB" id="A0A242MZA8"/>
<evidence type="ECO:0000313" key="2">
    <source>
        <dbReference type="EMBL" id="OTP76642.1"/>
    </source>
</evidence>
<accession>A0A242MZA8</accession>
<dbReference type="EMBL" id="NBTZ01000034">
    <property type="protein sequence ID" value="OTP76642.1"/>
    <property type="molecule type" value="Genomic_DNA"/>
</dbReference>
<dbReference type="Proteomes" id="UP000195221">
    <property type="component" value="Unassembled WGS sequence"/>
</dbReference>
<sequence length="222" mass="23345">MTSFATTVFQKKSIRRPKRSQGAYPGLAEGALKFYQARSKRTEQLLWAGLLAGGVLIVWALSGSRPSNMDLKPQPVSSHALVSGAVVRMQAATAGANASAPAPAPAPANASVSPAQPPAVIPAIPGASEFYRAMGSRNLFVARRTLAAMPSNDNANPQLQQMRADLATRERLRDDLLHRAARCRATGDWRCVSDNASQASAVDASSVSARRLVAQAAQAGGK</sequence>
<organism evidence="2 3">
    <name type="scientific">Caballeronia sordidicola</name>
    <name type="common">Burkholderia sordidicola</name>
    <dbReference type="NCBI Taxonomy" id="196367"/>
    <lineage>
        <taxon>Bacteria</taxon>
        <taxon>Pseudomonadati</taxon>
        <taxon>Pseudomonadota</taxon>
        <taxon>Betaproteobacteria</taxon>
        <taxon>Burkholderiales</taxon>
        <taxon>Burkholderiaceae</taxon>
        <taxon>Caballeronia</taxon>
    </lineage>
</organism>
<gene>
    <name evidence="2" type="ORF">PAMC26577_10325</name>
</gene>
<reference evidence="2 3" key="1">
    <citation type="submission" date="2017-03" db="EMBL/GenBank/DDBJ databases">
        <title>Genome analysis of strain PAMC 26577.</title>
        <authorList>
            <person name="Oh H.-M."/>
            <person name="Yang J.-A."/>
        </authorList>
    </citation>
    <scope>NUCLEOTIDE SEQUENCE [LARGE SCALE GENOMIC DNA]</scope>
    <source>
        <strain evidence="2 3">PAMC 26577</strain>
    </source>
</reference>
<evidence type="ECO:0000256" key="1">
    <source>
        <dbReference type="SAM" id="Phobius"/>
    </source>
</evidence>
<keyword evidence="1" id="KW-0812">Transmembrane</keyword>
<keyword evidence="1" id="KW-1133">Transmembrane helix</keyword>
<name>A0A242MZA8_CABSO</name>
<proteinExistence type="predicted"/>